<dbReference type="OMA" id="VNYIHIG"/>
<dbReference type="STRING" id="5786.F1A443"/>
<dbReference type="CDD" id="cd04645">
    <property type="entry name" value="LbH_gamma_CA_like"/>
    <property type="match status" value="1"/>
</dbReference>
<dbReference type="AlphaFoldDB" id="F1A443"/>
<sequence>MIRQIINKANNQQVVRRTFCTYFEKRNNNTPYSTDPIVDVNEKKNNVNKYFETYSKHKTYVSFLDKNSITTPAVKGLYPRSGLEEFVAPSASVIGNVNLGNCSSVWDHCVLKADVNYIHIGNFTNIQDGTVIREATEPLSIDHNGSTIIGDNVTIGHGCILEACTVEENCLIGMGSILEPESYVEAYSIVGASSIVTKGTRIKSGQLWVGKPAKFVRELSEQEIIDIGNHANSYVLNAEQARASFNLDNDSFLYAQAEEQGISVGWKGEYFPEAEEPKN</sequence>
<dbReference type="eggNOG" id="ENOG502QTES">
    <property type="taxonomic scope" value="Eukaryota"/>
</dbReference>
<protein>
    <submittedName>
        <fullName evidence="1">Uncharacterized protein</fullName>
    </submittedName>
</protein>
<dbReference type="InterPro" id="IPR047324">
    <property type="entry name" value="LbH_gamma_CA-like"/>
</dbReference>
<dbReference type="EMBL" id="GL871496">
    <property type="protein sequence ID" value="EGC29040.1"/>
    <property type="molecule type" value="Genomic_DNA"/>
</dbReference>
<dbReference type="GO" id="GO:0045271">
    <property type="term" value="C:respiratory chain complex I"/>
    <property type="evidence" value="ECO:0000318"/>
    <property type="project" value="GO_Central"/>
</dbReference>
<dbReference type="PANTHER" id="PTHR13061">
    <property type="entry name" value="DYNACTIN SUBUNIT P25"/>
    <property type="match status" value="1"/>
</dbReference>
<dbReference type="Gene3D" id="2.160.10.10">
    <property type="entry name" value="Hexapeptide repeat proteins"/>
    <property type="match status" value="1"/>
</dbReference>
<evidence type="ECO:0000313" key="2">
    <source>
        <dbReference type="Proteomes" id="UP000001064"/>
    </source>
</evidence>
<accession>F1A443</accession>
<dbReference type="Proteomes" id="UP000001064">
    <property type="component" value="Unassembled WGS sequence"/>
</dbReference>
<dbReference type="RefSeq" id="XP_003294438.1">
    <property type="nucleotide sequence ID" value="XM_003294390.1"/>
</dbReference>
<keyword evidence="2" id="KW-1185">Reference proteome</keyword>
<organism evidence="1 2">
    <name type="scientific">Dictyostelium purpureum</name>
    <name type="common">Slime mold</name>
    <dbReference type="NCBI Taxonomy" id="5786"/>
    <lineage>
        <taxon>Eukaryota</taxon>
        <taxon>Amoebozoa</taxon>
        <taxon>Evosea</taxon>
        <taxon>Eumycetozoa</taxon>
        <taxon>Dictyostelia</taxon>
        <taxon>Dictyosteliales</taxon>
        <taxon>Dictyosteliaceae</taxon>
        <taxon>Dictyostelium</taxon>
    </lineage>
</organism>
<gene>
    <name evidence="1" type="ORF">DICPUDRAFT_159433</name>
</gene>
<dbReference type="KEGG" id="dpp:DICPUDRAFT_159433"/>
<dbReference type="OrthoDB" id="25818at2759"/>
<dbReference type="InParanoid" id="F1A443"/>
<dbReference type="GeneID" id="10506740"/>
<dbReference type="GO" id="GO:0031966">
    <property type="term" value="C:mitochondrial membrane"/>
    <property type="evidence" value="ECO:0000318"/>
    <property type="project" value="GO_Central"/>
</dbReference>
<dbReference type="InterPro" id="IPR011004">
    <property type="entry name" value="Trimer_LpxA-like_sf"/>
</dbReference>
<dbReference type="InterPro" id="IPR050484">
    <property type="entry name" value="Transf_Hexapept/Carb_Anhydrase"/>
</dbReference>
<dbReference type="PANTHER" id="PTHR13061:SF60">
    <property type="entry name" value="BACTERIAL TRANSFERASE HEXAPEPTIDE REPEAT-CONTAINING PROTEIN"/>
    <property type="match status" value="1"/>
</dbReference>
<reference evidence="2" key="1">
    <citation type="journal article" date="2011" name="Genome Biol.">
        <title>Comparative genomics of the social amoebae Dictyostelium discoideum and Dictyostelium purpureum.</title>
        <authorList>
            <consortium name="US DOE Joint Genome Institute (JGI-PGF)"/>
            <person name="Sucgang R."/>
            <person name="Kuo A."/>
            <person name="Tian X."/>
            <person name="Salerno W."/>
            <person name="Parikh A."/>
            <person name="Feasley C.L."/>
            <person name="Dalin E."/>
            <person name="Tu H."/>
            <person name="Huang E."/>
            <person name="Barry K."/>
            <person name="Lindquist E."/>
            <person name="Shapiro H."/>
            <person name="Bruce D."/>
            <person name="Schmutz J."/>
            <person name="Salamov A."/>
            <person name="Fey P."/>
            <person name="Gaudet P."/>
            <person name="Anjard C."/>
            <person name="Babu M.M."/>
            <person name="Basu S."/>
            <person name="Bushmanova Y."/>
            <person name="van der Wel H."/>
            <person name="Katoh-Kurasawa M."/>
            <person name="Dinh C."/>
            <person name="Coutinho P.M."/>
            <person name="Saito T."/>
            <person name="Elias M."/>
            <person name="Schaap P."/>
            <person name="Kay R.R."/>
            <person name="Henrissat B."/>
            <person name="Eichinger L."/>
            <person name="Rivero F."/>
            <person name="Putnam N.H."/>
            <person name="West C.M."/>
            <person name="Loomis W.F."/>
            <person name="Chisholm R.L."/>
            <person name="Shaulsky G."/>
            <person name="Strassmann J.E."/>
            <person name="Queller D.C."/>
            <person name="Kuspa A."/>
            <person name="Grigoriev I.V."/>
        </authorList>
    </citation>
    <scope>NUCLEOTIDE SEQUENCE [LARGE SCALE GENOMIC DNA]</scope>
    <source>
        <strain evidence="2">QSDP1</strain>
    </source>
</reference>
<proteinExistence type="predicted"/>
<evidence type="ECO:0000313" key="1">
    <source>
        <dbReference type="EMBL" id="EGC29040.1"/>
    </source>
</evidence>
<name>F1A443_DICPU</name>
<dbReference type="SUPFAM" id="SSF51161">
    <property type="entry name" value="Trimeric LpxA-like enzymes"/>
    <property type="match status" value="1"/>
</dbReference>
<dbReference type="VEuPathDB" id="AmoebaDB:DICPUDRAFT_159433"/>